<organism evidence="6 7">
    <name type="scientific">Anaerotruncus massiliensis</name>
    <name type="common">ex Liu et al. 2021</name>
    <dbReference type="NCBI Taxonomy" id="2321404"/>
    <lineage>
        <taxon>Bacteria</taxon>
        <taxon>Bacillati</taxon>
        <taxon>Bacillota</taxon>
        <taxon>Clostridia</taxon>
        <taxon>Eubacteriales</taxon>
        <taxon>Oscillospiraceae</taxon>
        <taxon>Anaerotruncus</taxon>
    </lineage>
</organism>
<name>A0A498CL05_9FIRM</name>
<keyword evidence="1 5" id="KW-0032">Aminotransferase</keyword>
<dbReference type="Pfam" id="PF00202">
    <property type="entry name" value="Aminotran_3"/>
    <property type="match status" value="1"/>
</dbReference>
<dbReference type="UniPathway" id="UPA00068">
    <property type="reaction ID" value="UER00109"/>
</dbReference>
<dbReference type="NCBIfam" id="TIGR00707">
    <property type="entry name" value="argD"/>
    <property type="match status" value="1"/>
</dbReference>
<protein>
    <recommendedName>
        <fullName evidence="5">Acetylornithine aminotransferase</fullName>
        <shortName evidence="5">ACOAT</shortName>
        <ecNumber evidence="5">2.6.1.11</ecNumber>
    </recommendedName>
</protein>
<dbReference type="CDD" id="cd00610">
    <property type="entry name" value="OAT_like"/>
    <property type="match status" value="1"/>
</dbReference>
<keyword evidence="3 5" id="KW-0808">Transferase</keyword>
<evidence type="ECO:0000256" key="4">
    <source>
        <dbReference type="ARBA" id="ARBA00022898"/>
    </source>
</evidence>
<comment type="caution">
    <text evidence="6">The sequence shown here is derived from an EMBL/GenBank/DDBJ whole genome shotgun (WGS) entry which is preliminary data.</text>
</comment>
<comment type="subcellular location">
    <subcellularLocation>
        <location evidence="5">Cytoplasm</location>
    </subcellularLocation>
</comment>
<dbReference type="NCBIfam" id="NF002325">
    <property type="entry name" value="PRK01278.1"/>
    <property type="match status" value="1"/>
</dbReference>
<comment type="cofactor">
    <cofactor evidence="5">
        <name>pyridoxal 5'-phosphate</name>
        <dbReference type="ChEBI" id="CHEBI:597326"/>
    </cofactor>
    <text evidence="5">Binds 1 pyridoxal phosphate per subunit.</text>
</comment>
<dbReference type="InterPro" id="IPR050103">
    <property type="entry name" value="Class-III_PLP-dep_AT"/>
</dbReference>
<dbReference type="GO" id="GO:0006526">
    <property type="term" value="P:L-arginine biosynthetic process"/>
    <property type="evidence" value="ECO:0007669"/>
    <property type="project" value="UniProtKB-UniRule"/>
</dbReference>
<dbReference type="HAMAP" id="MF_01107">
    <property type="entry name" value="ArgD_aminotrans_3"/>
    <property type="match status" value="1"/>
</dbReference>
<dbReference type="RefSeq" id="WP_121587094.1">
    <property type="nucleotide sequence ID" value="NZ_RCHT01000016.1"/>
</dbReference>
<comment type="pathway">
    <text evidence="5">Amino-acid biosynthesis; L-arginine biosynthesis; N(2)-acetyl-L-ornithine from L-glutamate: step 4/4.</text>
</comment>
<comment type="catalytic activity">
    <reaction evidence="5">
        <text>N(2)-acetyl-L-ornithine + 2-oxoglutarate = N-acetyl-L-glutamate 5-semialdehyde + L-glutamate</text>
        <dbReference type="Rhea" id="RHEA:18049"/>
        <dbReference type="ChEBI" id="CHEBI:16810"/>
        <dbReference type="ChEBI" id="CHEBI:29123"/>
        <dbReference type="ChEBI" id="CHEBI:29985"/>
        <dbReference type="ChEBI" id="CHEBI:57805"/>
        <dbReference type="EC" id="2.6.1.11"/>
    </reaction>
</comment>
<comment type="subunit">
    <text evidence="5">Homodimer.</text>
</comment>
<dbReference type="PANTHER" id="PTHR11986">
    <property type="entry name" value="AMINOTRANSFERASE CLASS III"/>
    <property type="match status" value="1"/>
</dbReference>
<feature type="binding site" evidence="5">
    <location>
        <position position="138"/>
    </location>
    <ligand>
        <name>N(2)-acetyl-L-ornithine</name>
        <dbReference type="ChEBI" id="CHEBI:57805"/>
    </ligand>
</feature>
<evidence type="ECO:0000313" key="6">
    <source>
        <dbReference type="EMBL" id="RLL10194.1"/>
    </source>
</evidence>
<dbReference type="GO" id="GO:0030170">
    <property type="term" value="F:pyridoxal phosphate binding"/>
    <property type="evidence" value="ECO:0007669"/>
    <property type="project" value="InterPro"/>
</dbReference>
<keyword evidence="5" id="KW-0055">Arginine biosynthesis</keyword>
<feature type="modified residue" description="N6-(pyridoxal phosphate)lysine" evidence="5">
    <location>
        <position position="249"/>
    </location>
</feature>
<dbReference type="InterPro" id="IPR004636">
    <property type="entry name" value="AcOrn/SuccOrn_fam"/>
</dbReference>
<keyword evidence="7" id="KW-1185">Reference proteome</keyword>
<dbReference type="InterPro" id="IPR015422">
    <property type="entry name" value="PyrdxlP-dep_Trfase_small"/>
</dbReference>
<dbReference type="EC" id="2.6.1.11" evidence="5"/>
<dbReference type="GO" id="GO:0042802">
    <property type="term" value="F:identical protein binding"/>
    <property type="evidence" value="ECO:0007669"/>
    <property type="project" value="TreeGrafter"/>
</dbReference>
<dbReference type="GO" id="GO:0003992">
    <property type="term" value="F:N2-acetyl-L-ornithine:2-oxoglutarate 5-aminotransferase activity"/>
    <property type="evidence" value="ECO:0007669"/>
    <property type="project" value="UniProtKB-UniRule"/>
</dbReference>
<feature type="binding site" evidence="5">
    <location>
        <position position="278"/>
    </location>
    <ligand>
        <name>pyridoxal 5'-phosphate</name>
        <dbReference type="ChEBI" id="CHEBI:597326"/>
    </ligand>
</feature>
<dbReference type="InterPro" id="IPR015421">
    <property type="entry name" value="PyrdxlP-dep_Trfase_major"/>
</dbReference>
<dbReference type="EMBL" id="RCHT01000016">
    <property type="protein sequence ID" value="RLL10194.1"/>
    <property type="molecule type" value="Genomic_DNA"/>
</dbReference>
<sequence>MSLMEEDRQYIANTYGRFPLAAVSGKNATCLDENGKTYIDFSSGIGVNSLGFCDEGWAAAVAKQAAALQHISNLYYTAPMVKVAKALCERTFADKVFFCNSGAEANEGMIKTARKYSFDKYGRGRHKIVALENSFHGRTVTTLAATGQEVFHRYFDPFTGGFSFVKAGDIAALERAADGETCGILLELIQGEGGVVPLDREFVDAAARICKERDILLMVDEVQTGIGRTGKLLCCEHYGITPDLVSLAKGLGGGLPLGAVLFGEKCAHTLGAGDHATTFGGNPVACAGALEVLGRIDEGLLQEVAEKGAYITRAVEGMPHVVSVEGKGLMLGVTLEGVNSREAAAACLEKGLIILTAKAKLRMLPPLTITYSEIDEGLKRLKEVLEHESSAETA</sequence>
<proteinExistence type="inferred from homology"/>
<dbReference type="Gene3D" id="3.40.640.10">
    <property type="entry name" value="Type I PLP-dependent aspartate aminotransferase-like (Major domain)"/>
    <property type="match status" value="1"/>
</dbReference>
<keyword evidence="4 5" id="KW-0663">Pyridoxal phosphate</keyword>
<feature type="binding site" evidence="5">
    <location>
        <position position="277"/>
    </location>
    <ligand>
        <name>N(2)-acetyl-L-ornithine</name>
        <dbReference type="ChEBI" id="CHEBI:57805"/>
    </ligand>
</feature>
<dbReference type="PANTHER" id="PTHR11986:SF79">
    <property type="entry name" value="ACETYLORNITHINE AMINOTRANSFERASE, MITOCHONDRIAL"/>
    <property type="match status" value="1"/>
</dbReference>
<dbReference type="FunFam" id="3.40.640.10:FF:000004">
    <property type="entry name" value="Acetylornithine aminotransferase"/>
    <property type="match status" value="1"/>
</dbReference>
<feature type="binding site" evidence="5">
    <location>
        <position position="135"/>
    </location>
    <ligand>
        <name>pyridoxal 5'-phosphate</name>
        <dbReference type="ChEBI" id="CHEBI:597326"/>
    </ligand>
</feature>
<evidence type="ECO:0000256" key="1">
    <source>
        <dbReference type="ARBA" id="ARBA00022576"/>
    </source>
</evidence>
<dbReference type="PIRSF" id="PIRSF000521">
    <property type="entry name" value="Transaminase_4ab_Lys_Orn"/>
    <property type="match status" value="1"/>
</dbReference>
<evidence type="ECO:0000313" key="7">
    <source>
        <dbReference type="Proteomes" id="UP000276301"/>
    </source>
</evidence>
<evidence type="ECO:0000256" key="2">
    <source>
        <dbReference type="ARBA" id="ARBA00022605"/>
    </source>
</evidence>
<feature type="binding site" evidence="5">
    <location>
        <begin position="102"/>
        <end position="103"/>
    </location>
    <ligand>
        <name>pyridoxal 5'-phosphate</name>
        <dbReference type="ChEBI" id="CHEBI:597326"/>
    </ligand>
</feature>
<evidence type="ECO:0000256" key="5">
    <source>
        <dbReference type="HAMAP-Rule" id="MF_01107"/>
    </source>
</evidence>
<dbReference type="InterPro" id="IPR049704">
    <property type="entry name" value="Aminotrans_3_PPA_site"/>
</dbReference>
<accession>A0A498CL05</accession>
<reference evidence="6 7" key="1">
    <citation type="submission" date="2018-10" db="EMBL/GenBank/DDBJ databases">
        <title>Anaerotruncus faecis sp. nov., isolated from human feces.</title>
        <authorList>
            <person name="Wang Y.-J."/>
        </authorList>
    </citation>
    <scope>NUCLEOTIDE SEQUENCE [LARGE SCALE GENOMIC DNA]</scope>
    <source>
        <strain evidence="6 7">22A2-44</strain>
    </source>
</reference>
<comment type="miscellaneous">
    <text evidence="5">May also have succinyldiaminopimelate aminotransferase activity, thus carrying out the corresponding step in lysine biosynthesis.</text>
</comment>
<dbReference type="Proteomes" id="UP000276301">
    <property type="component" value="Unassembled WGS sequence"/>
</dbReference>
<keyword evidence="5" id="KW-0963">Cytoplasm</keyword>
<dbReference type="SUPFAM" id="SSF53383">
    <property type="entry name" value="PLP-dependent transferases"/>
    <property type="match status" value="1"/>
</dbReference>
<dbReference type="InterPro" id="IPR005814">
    <property type="entry name" value="Aminotrans_3"/>
</dbReference>
<gene>
    <name evidence="5" type="primary">argD</name>
    <name evidence="6" type="ORF">D4A47_09225</name>
</gene>
<dbReference type="GO" id="GO:0005737">
    <property type="term" value="C:cytoplasm"/>
    <property type="evidence" value="ECO:0007669"/>
    <property type="project" value="UniProtKB-SubCell"/>
</dbReference>
<dbReference type="AlphaFoldDB" id="A0A498CL05"/>
<dbReference type="PROSITE" id="PS00600">
    <property type="entry name" value="AA_TRANSFER_CLASS_3"/>
    <property type="match status" value="1"/>
</dbReference>
<keyword evidence="2 5" id="KW-0028">Amino-acid biosynthesis</keyword>
<evidence type="ECO:0000256" key="3">
    <source>
        <dbReference type="ARBA" id="ARBA00022679"/>
    </source>
</evidence>
<comment type="similarity">
    <text evidence="5">Belongs to the class-III pyridoxal-phosphate-dependent aminotransferase family. ArgD subfamily.</text>
</comment>
<dbReference type="Gene3D" id="3.90.1150.10">
    <property type="entry name" value="Aspartate Aminotransferase, domain 1"/>
    <property type="match status" value="1"/>
</dbReference>
<feature type="binding site" evidence="5">
    <location>
        <begin position="220"/>
        <end position="223"/>
    </location>
    <ligand>
        <name>pyridoxal 5'-phosphate</name>
        <dbReference type="ChEBI" id="CHEBI:597326"/>
    </ligand>
</feature>
<dbReference type="InterPro" id="IPR015424">
    <property type="entry name" value="PyrdxlP-dep_Trfase"/>
</dbReference>